<sequence length="242" mass="27217">MTSFFKIYIEIQHDNRLISKLYDVTYRIIGHNVLYITLAVQGKYHVRTNYVLIDYENVQPPALSSLDKEYFKVYVFVGANQAKINFDVVEALQRFGSNGKYIKISGNGPNALDFHIAYFIGKIAAQDESPFFHIISKDTGFDPLITYLKASKIYACRSKSIHDMPIVKAASSTSLPERVSVVVANLKQRGNSRPRTPKTLASTVNSIFQKSLTESELSGLVRTLEQQGHVEISGNKVAYRLS</sequence>
<accession>A0A1I7IQS8</accession>
<reference evidence="2 3" key="1">
    <citation type="submission" date="2016-10" db="EMBL/GenBank/DDBJ databases">
        <authorList>
            <person name="de Groot N.N."/>
        </authorList>
    </citation>
    <scope>NUCLEOTIDE SEQUENCE [LARGE SCALE GENOMIC DNA]</scope>
    <source>
        <strain evidence="2 3">Nm24</strain>
    </source>
</reference>
<proteinExistence type="predicted"/>
<evidence type="ECO:0000259" key="1">
    <source>
        <dbReference type="Pfam" id="PF18475"/>
    </source>
</evidence>
<dbReference type="AlphaFoldDB" id="A0A1I7IQS8"/>
<evidence type="ECO:0000313" key="2">
    <source>
        <dbReference type="EMBL" id="SFU75305.1"/>
    </source>
</evidence>
<dbReference type="Pfam" id="PF18475">
    <property type="entry name" value="PIN7"/>
    <property type="match status" value="1"/>
</dbReference>
<gene>
    <name evidence="2" type="ORF">SAMN05216339_11041</name>
</gene>
<dbReference type="EMBL" id="FPBL01000010">
    <property type="protein sequence ID" value="SFU75305.1"/>
    <property type="molecule type" value="Genomic_DNA"/>
</dbReference>
<name>A0A1I7IQS8_9PROT</name>
<organism evidence="2 3">
    <name type="scientific">Nitrosomonas eutropha</name>
    <dbReference type="NCBI Taxonomy" id="916"/>
    <lineage>
        <taxon>Bacteria</taxon>
        <taxon>Pseudomonadati</taxon>
        <taxon>Pseudomonadota</taxon>
        <taxon>Betaproteobacteria</taxon>
        <taxon>Nitrosomonadales</taxon>
        <taxon>Nitrosomonadaceae</taxon>
        <taxon>Nitrosomonas</taxon>
    </lineage>
</organism>
<feature type="domain" description="PIN-like" evidence="1">
    <location>
        <begin position="52"/>
        <end position="150"/>
    </location>
</feature>
<protein>
    <recommendedName>
        <fullName evidence="1">PIN-like domain-containing protein</fullName>
    </recommendedName>
</protein>
<dbReference type="Proteomes" id="UP000183926">
    <property type="component" value="Unassembled WGS sequence"/>
</dbReference>
<dbReference type="InterPro" id="IPR041494">
    <property type="entry name" value="PIN7"/>
</dbReference>
<evidence type="ECO:0000313" key="3">
    <source>
        <dbReference type="Proteomes" id="UP000183926"/>
    </source>
</evidence>